<dbReference type="KEGG" id="clup:CLUP02_12354"/>
<dbReference type="GeneID" id="73346328"/>
<dbReference type="Proteomes" id="UP000830671">
    <property type="component" value="Chromosome 6"/>
</dbReference>
<organism evidence="1 2">
    <name type="scientific">Colletotrichum lupini</name>
    <dbReference type="NCBI Taxonomy" id="145971"/>
    <lineage>
        <taxon>Eukaryota</taxon>
        <taxon>Fungi</taxon>
        <taxon>Dikarya</taxon>
        <taxon>Ascomycota</taxon>
        <taxon>Pezizomycotina</taxon>
        <taxon>Sordariomycetes</taxon>
        <taxon>Hypocreomycetidae</taxon>
        <taxon>Glomerellales</taxon>
        <taxon>Glomerellaceae</taxon>
        <taxon>Colletotrichum</taxon>
        <taxon>Colletotrichum acutatum species complex</taxon>
    </lineage>
</organism>
<keyword evidence="2" id="KW-1185">Reference proteome</keyword>
<dbReference type="AlphaFoldDB" id="A0A9Q8T228"/>
<reference evidence="1" key="1">
    <citation type="journal article" date="2021" name="Mol. Plant Microbe Interact.">
        <title>Complete Genome Sequence of the Plant-Pathogenic Fungus Colletotrichum lupini.</title>
        <authorList>
            <person name="Baroncelli R."/>
            <person name="Pensec F."/>
            <person name="Da Lio D."/>
            <person name="Boufleur T."/>
            <person name="Vicente I."/>
            <person name="Sarrocco S."/>
            <person name="Picot A."/>
            <person name="Baraldi E."/>
            <person name="Sukno S."/>
            <person name="Thon M."/>
            <person name="Le Floch G."/>
        </authorList>
    </citation>
    <scope>NUCLEOTIDE SEQUENCE</scope>
    <source>
        <strain evidence="1">IMI 504893</strain>
    </source>
</reference>
<name>A0A9Q8T228_9PEZI</name>
<evidence type="ECO:0000313" key="2">
    <source>
        <dbReference type="Proteomes" id="UP000830671"/>
    </source>
</evidence>
<evidence type="ECO:0000313" key="1">
    <source>
        <dbReference type="EMBL" id="UQC86852.1"/>
    </source>
</evidence>
<dbReference type="EMBL" id="CP019478">
    <property type="protein sequence ID" value="UQC86852.1"/>
    <property type="molecule type" value="Genomic_DNA"/>
</dbReference>
<sequence>MNVSDYPYSLPCDEYALRREGDPRNSSHITVFKSARTSSEPAASSPWSPFQVTMFHLQIF</sequence>
<dbReference type="RefSeq" id="XP_049148463.1">
    <property type="nucleotide sequence ID" value="XM_049291318.1"/>
</dbReference>
<protein>
    <submittedName>
        <fullName evidence="1">Uncharacterized protein</fullName>
    </submittedName>
</protein>
<accession>A0A9Q8T228</accession>
<proteinExistence type="predicted"/>
<gene>
    <name evidence="1" type="ORF">CLUP02_12354</name>
</gene>